<organism evidence="1 2">
    <name type="scientific">Pleurodeles waltl</name>
    <name type="common">Iberian ribbed newt</name>
    <dbReference type="NCBI Taxonomy" id="8319"/>
    <lineage>
        <taxon>Eukaryota</taxon>
        <taxon>Metazoa</taxon>
        <taxon>Chordata</taxon>
        <taxon>Craniata</taxon>
        <taxon>Vertebrata</taxon>
        <taxon>Euteleostomi</taxon>
        <taxon>Amphibia</taxon>
        <taxon>Batrachia</taxon>
        <taxon>Caudata</taxon>
        <taxon>Salamandroidea</taxon>
        <taxon>Salamandridae</taxon>
        <taxon>Pleurodelinae</taxon>
        <taxon>Pleurodeles</taxon>
    </lineage>
</organism>
<comment type="caution">
    <text evidence="1">The sequence shown here is derived from an EMBL/GenBank/DDBJ whole genome shotgun (WGS) entry which is preliminary data.</text>
</comment>
<dbReference type="AlphaFoldDB" id="A0AAV7UEX8"/>
<name>A0AAV7UEX8_PLEWA</name>
<dbReference type="Proteomes" id="UP001066276">
    <property type="component" value="Chromosome 3_1"/>
</dbReference>
<proteinExistence type="predicted"/>
<dbReference type="EMBL" id="JANPWB010000005">
    <property type="protein sequence ID" value="KAJ1187101.1"/>
    <property type="molecule type" value="Genomic_DNA"/>
</dbReference>
<protein>
    <submittedName>
        <fullName evidence="1">Uncharacterized protein</fullName>
    </submittedName>
</protein>
<keyword evidence="2" id="KW-1185">Reference proteome</keyword>
<sequence length="124" mass="13399">MHPGSRKWSPRVPGSLGGEAGESDGFIGNVVPEPRAILAVRKETGGFAYDNPFHIVQGMVVFNVMISKFGCIPEAHNSASMFTYACANSPCSHANIFELARAFDHMNHILAVTVGECSYFPGRL</sequence>
<gene>
    <name evidence="1" type="ORF">NDU88_003880</name>
</gene>
<evidence type="ECO:0000313" key="2">
    <source>
        <dbReference type="Proteomes" id="UP001066276"/>
    </source>
</evidence>
<evidence type="ECO:0000313" key="1">
    <source>
        <dbReference type="EMBL" id="KAJ1187101.1"/>
    </source>
</evidence>
<accession>A0AAV7UEX8</accession>
<reference evidence="1" key="1">
    <citation type="journal article" date="2022" name="bioRxiv">
        <title>Sequencing and chromosome-scale assembly of the giantPleurodeles waltlgenome.</title>
        <authorList>
            <person name="Brown T."/>
            <person name="Elewa A."/>
            <person name="Iarovenko S."/>
            <person name="Subramanian E."/>
            <person name="Araus A.J."/>
            <person name="Petzold A."/>
            <person name="Susuki M."/>
            <person name="Suzuki K.-i.T."/>
            <person name="Hayashi T."/>
            <person name="Toyoda A."/>
            <person name="Oliveira C."/>
            <person name="Osipova E."/>
            <person name="Leigh N.D."/>
            <person name="Simon A."/>
            <person name="Yun M.H."/>
        </authorList>
    </citation>
    <scope>NUCLEOTIDE SEQUENCE</scope>
    <source>
        <strain evidence="1">20211129_DDA</strain>
        <tissue evidence="1">Liver</tissue>
    </source>
</reference>